<dbReference type="Pfam" id="PF13960">
    <property type="entry name" value="DUF4218"/>
    <property type="match status" value="1"/>
</dbReference>
<dbReference type="Proteomes" id="UP001231189">
    <property type="component" value="Unassembled WGS sequence"/>
</dbReference>
<feature type="compositionally biased region" description="Acidic residues" evidence="2">
    <location>
        <begin position="75"/>
        <end position="85"/>
    </location>
</feature>
<feature type="compositionally biased region" description="Low complexity" evidence="2">
    <location>
        <begin position="1505"/>
        <end position="1514"/>
    </location>
</feature>
<evidence type="ECO:0000256" key="1">
    <source>
        <dbReference type="SAM" id="Coils"/>
    </source>
</evidence>
<feature type="compositionally biased region" description="Low complexity" evidence="2">
    <location>
        <begin position="1642"/>
        <end position="1654"/>
    </location>
</feature>
<feature type="compositionally biased region" description="Low complexity" evidence="2">
    <location>
        <begin position="1700"/>
        <end position="1736"/>
    </location>
</feature>
<dbReference type="PANTHER" id="PTHR48258">
    <property type="entry name" value="DUF4218 DOMAIN-CONTAINING PROTEIN-RELATED"/>
    <property type="match status" value="1"/>
</dbReference>
<gene>
    <name evidence="5" type="ORF">QYE76_064177</name>
</gene>
<dbReference type="Pfam" id="PF02992">
    <property type="entry name" value="Transposase_21"/>
    <property type="match status" value="2"/>
</dbReference>
<feature type="coiled-coil region" evidence="1">
    <location>
        <begin position="1837"/>
        <end position="1920"/>
    </location>
</feature>
<keyword evidence="1" id="KW-0175">Coiled coil</keyword>
<dbReference type="Pfam" id="PF04195">
    <property type="entry name" value="Transposase_28"/>
    <property type="match status" value="1"/>
</dbReference>
<feature type="region of interest" description="Disordered" evidence="2">
    <location>
        <begin position="1505"/>
        <end position="1778"/>
    </location>
</feature>
<feature type="domain" description="Transposase (putative) gypsy type" evidence="3">
    <location>
        <begin position="1237"/>
        <end position="1304"/>
    </location>
</feature>
<evidence type="ECO:0000259" key="4">
    <source>
        <dbReference type="Pfam" id="PF13960"/>
    </source>
</evidence>
<feature type="compositionally biased region" description="Low complexity" evidence="2">
    <location>
        <begin position="1564"/>
        <end position="1575"/>
    </location>
</feature>
<dbReference type="InterPro" id="IPR007321">
    <property type="entry name" value="Transposase_28"/>
</dbReference>
<evidence type="ECO:0000256" key="2">
    <source>
        <dbReference type="SAM" id="MobiDB-lite"/>
    </source>
</evidence>
<organism evidence="5 6">
    <name type="scientific">Lolium multiflorum</name>
    <name type="common">Italian ryegrass</name>
    <name type="synonym">Lolium perenne subsp. multiflorum</name>
    <dbReference type="NCBI Taxonomy" id="4521"/>
    <lineage>
        <taxon>Eukaryota</taxon>
        <taxon>Viridiplantae</taxon>
        <taxon>Streptophyta</taxon>
        <taxon>Embryophyta</taxon>
        <taxon>Tracheophyta</taxon>
        <taxon>Spermatophyta</taxon>
        <taxon>Magnoliopsida</taxon>
        <taxon>Liliopsida</taxon>
        <taxon>Poales</taxon>
        <taxon>Poaceae</taxon>
        <taxon>BOP clade</taxon>
        <taxon>Pooideae</taxon>
        <taxon>Poodae</taxon>
        <taxon>Poeae</taxon>
        <taxon>Poeae Chloroplast Group 2 (Poeae type)</taxon>
        <taxon>Loliodinae</taxon>
        <taxon>Loliinae</taxon>
        <taxon>Lolium</taxon>
    </lineage>
</organism>
<reference evidence="5" key="1">
    <citation type="submission" date="2023-07" db="EMBL/GenBank/DDBJ databases">
        <title>A chromosome-level genome assembly of Lolium multiflorum.</title>
        <authorList>
            <person name="Chen Y."/>
            <person name="Copetti D."/>
            <person name="Kolliker R."/>
            <person name="Studer B."/>
        </authorList>
    </citation>
    <scope>NUCLEOTIDE SEQUENCE</scope>
    <source>
        <strain evidence="5">02402/16</strain>
        <tissue evidence="5">Leaf</tissue>
    </source>
</reference>
<feature type="region of interest" description="Disordered" evidence="2">
    <location>
        <begin position="527"/>
        <end position="548"/>
    </location>
</feature>
<feature type="domain" description="DUF4218" evidence="4">
    <location>
        <begin position="642"/>
        <end position="744"/>
    </location>
</feature>
<feature type="compositionally biased region" description="Low complexity" evidence="2">
    <location>
        <begin position="2193"/>
        <end position="2202"/>
    </location>
</feature>
<feature type="compositionally biased region" description="Pro residues" evidence="2">
    <location>
        <begin position="1655"/>
        <end position="1666"/>
    </location>
</feature>
<dbReference type="InterPro" id="IPR004242">
    <property type="entry name" value="Transposase_21"/>
</dbReference>
<dbReference type="EMBL" id="JAUUTY010000004">
    <property type="protein sequence ID" value="KAK1646372.1"/>
    <property type="molecule type" value="Genomic_DNA"/>
</dbReference>
<proteinExistence type="predicted"/>
<comment type="caution">
    <text evidence="5">The sequence shown here is derived from an EMBL/GenBank/DDBJ whole genome shotgun (WGS) entry which is preliminary data.</text>
</comment>
<feature type="compositionally biased region" description="Basic and acidic residues" evidence="2">
    <location>
        <begin position="1755"/>
        <end position="1766"/>
    </location>
</feature>
<keyword evidence="6" id="KW-1185">Reference proteome</keyword>
<sequence>MVRNNMTLIRCPCRKCGLRQWIDPDSGQLEEHLLRRGFMLGFDEEPAANVGHEEEADIGREDEESPEHGVHHEEGEGDEGDDDAGGDGGGDAESKQTPLTSALRDPHVQELLLKDTGNAKPEAKLAQMEVDGMTPLYPGCRPEDTRLSVTLECLEMKAEHKWTDSSFSDNMKSWHARLPKDNTLPTSIDEAKKVVCPLDLPHVKYHACINDCALFRNEYKDRTTCPVCGQGRYKRGNKKVPLKVVWYFPITPRLQRYFVDPKEAKLMQWHAEREKPADDPEKGKILTHPADASQWNALDIEFADEFGSEPRNIRLGMSTDGLNPFGNQSSTHSTWPVFVWPYNLPPGCAQSSVQDYPGYAYVSCQVNHGFKGCVKCMDKTPHLQLPKPPGSCKTVFQGTRMWLRFDHPWRKRKDLFNGEEELGRAPRPRSGEEISELLENWEECPAPGKKRPRESPLLGVWKARSVFWDLPYWKVLHTPHSLDVMHITKNVTESLLGTLMNMPERTKDGPKARTDLKLLGLKKELQYPTDSDDDDEQTETTQGHHKRAKKNEVVVLKPACFTLSEEELERFFECLLGVKVPHGYSGKISRYLDVAKKRFSGMKSHDCHVLMTQILPVAMRGIMDDHVRETLFGLCNFFDVISRKSIGVKQLNRLQEEIVEILCELEIYFPPAFFDIMVHLLVHVVDDIIHLGPTFLHNMMPFERLNGVIKGFVRNRARPDGSIAKGFLTYECISFCQNYLSTENEDVGLPTRKHVGRLAGFGHREGYRAMHVGIAGRHADFDRAHRVALQHIELVSPWVDKHKSLIEQKFIDLGRPRKTGDVTKEHNSNFTGWFKKRLLESPAPMPSTEEQKLIFSLSQGPGHNVRTYQSYDINGYRFYTEEKDKNSEYQNSGVTMLSYTDDKTDVKERFYGRIEEIWELDYVGVTIPMFRVRWAKSVEKDGLYFTTMVIPDAKSKTPSAKNEPWVLASQVEQCFFITDPSKPSRVVVRRGKRSIIGMEGEADKQDIDKNGDPKIEEEFDKYFDKPTTYSKVRRKTTLPAKGCPYTRRNLKVAGLKYSTTAMKKGKNIVKRLEPGRFYRPAPARVQRQLRRLESRARLDRSDGFVSAVASSALFARHCFISGDLLANLGDRSRPELSAVRQPSARQAGATGPRGSTLRSSPPRSPPVRSGSSSPFDLNWSSSSSSSSMASASGSWRGSLMNDDDIERLVRLRRIPREVVTRAPGDEVEPRPDPGERVVFGAHLDRGLGLPASAFFRRFLDFFGLQPHHLPANACVLLSCYVAFMEGYAGLWPDVDFWGRLFYLKSQMTEGRLRTCGCASIYPRAGSLFPKIPTVDSVKNWQMTFFYVKNANPAFDRINLPEYDPAPPTTRLNWGHNPKSADPDAEVNLLWDFLGECVQGGRLSAEDLLCTYMERRVIPLQARAHKIGLMSGRLDPTRTSRVALTKAQVAHRVNNVTKANLPEDWAWGLPPYDRAAPPERIFPRQELEDGDLAHKIWTADLVDPADQVGDQAGDQAGDDDLPVVPDQGGQGEHNPPPSPEQQEEEEAEPATSTTGPGPIRAVPLRSRPPAASATSAPKKKRAAGGNTARLEGKAKRQRQQEPKKVPEMAGAAIKFAQGGSSGPAARVAPPFRRQREPTPPPTTRARTPPVVVVPPVVTPPAASPPPAGASSSAAPPSAPRRGAQGESAQGPTLGDLFPHRAPLLGPAAGAGRDVPPAAGTGAGGAAPPEGPEVVPTGPAAPPPASEPPRAEPQQEEPARARDADSRALVKAKGPAVSPTGLHVAKGARLVSVPSASDSSFGSAGTMEQAWNQADICEIISREGQPGTAPLKMLYSGYRASLKSKATEALAQLKTLEDADKEVEERRTVLYNKVVTSYHKAKLERATLARELEAAKVAAARVPQLEEDLRVARAQCAESEEAGRAAAAKLRVADGELRRLRALEKNHLAELTSLRAAEKEKVDDLSRRLDEVEKQRLALQQEVTDKSRELTATAKHWTDLIGAIDTGFSAAFPETQDMALDAVGAAREARGRATGEGSSATFTMEDHLSSLAARVEPITKFGWELRKAAEELVPMLWPDKEAPQDISSLTSLIEQAPDRFIDWKGSATRAGADMALSFVLSWYNEVDLGQLEYRRAGVEEELSADQKAARLARASAIADFVDKRLFVADPNPHSDEEEELEDEGAEMDSPPPAVDPTGPAPAGV</sequence>
<feature type="compositionally biased region" description="Low complexity" evidence="2">
    <location>
        <begin position="1152"/>
        <end position="1196"/>
    </location>
</feature>
<feature type="coiled-coil region" evidence="1">
    <location>
        <begin position="1946"/>
        <end position="1987"/>
    </location>
</feature>
<feature type="compositionally biased region" description="Basic and acidic residues" evidence="2">
    <location>
        <begin position="1589"/>
        <end position="1605"/>
    </location>
</feature>
<feature type="compositionally biased region" description="Low complexity" evidence="2">
    <location>
        <begin position="1667"/>
        <end position="1681"/>
    </location>
</feature>
<name>A0AAD8S6D7_LOLMU</name>
<protein>
    <submittedName>
        <fullName evidence="5">Uncharacterized protein</fullName>
    </submittedName>
</protein>
<evidence type="ECO:0000313" key="6">
    <source>
        <dbReference type="Proteomes" id="UP001231189"/>
    </source>
</evidence>
<dbReference type="InterPro" id="IPR025452">
    <property type="entry name" value="DUF4218"/>
</dbReference>
<feature type="region of interest" description="Disordered" evidence="2">
    <location>
        <begin position="1136"/>
        <end position="1196"/>
    </location>
</feature>
<evidence type="ECO:0000259" key="3">
    <source>
        <dbReference type="Pfam" id="PF04195"/>
    </source>
</evidence>
<evidence type="ECO:0000313" key="5">
    <source>
        <dbReference type="EMBL" id="KAK1646372.1"/>
    </source>
</evidence>
<accession>A0AAD8S6D7</accession>
<feature type="compositionally biased region" description="Acidic residues" evidence="2">
    <location>
        <begin position="2173"/>
        <end position="2184"/>
    </location>
</feature>
<dbReference type="PANTHER" id="PTHR48258:SF9">
    <property type="entry name" value="OS01G0348150 PROTEIN"/>
    <property type="match status" value="1"/>
</dbReference>
<feature type="region of interest" description="Disordered" evidence="2">
    <location>
        <begin position="2165"/>
        <end position="2202"/>
    </location>
</feature>
<feature type="region of interest" description="Disordered" evidence="2">
    <location>
        <begin position="49"/>
        <end position="105"/>
    </location>
</feature>